<protein>
    <submittedName>
        <fullName evidence="1">Streptomycin 6-kinase</fullName>
    </submittedName>
</protein>
<keyword evidence="1" id="KW-0808">Transferase</keyword>
<dbReference type="GO" id="GO:0016301">
    <property type="term" value="F:kinase activity"/>
    <property type="evidence" value="ECO:0007669"/>
    <property type="project" value="UniProtKB-KW"/>
</dbReference>
<dbReference type="Gene3D" id="1.10.510.10">
    <property type="entry name" value="Transferase(Phosphotransferase) domain 1"/>
    <property type="match status" value="1"/>
</dbReference>
<gene>
    <name evidence="1" type="ORF">SAMN06265380_101271</name>
</gene>
<reference evidence="1 2" key="1">
    <citation type="submission" date="2017-05" db="EMBL/GenBank/DDBJ databases">
        <authorList>
            <person name="Varghese N."/>
            <person name="Submissions S."/>
        </authorList>
    </citation>
    <scope>NUCLEOTIDE SEQUENCE [LARGE SCALE GENOMIC DNA]</scope>
    <source>
        <strain evidence="1 2">DSM 28009</strain>
    </source>
</reference>
<organism evidence="1 2">
    <name type="scientific">Ruegeria faecimaris</name>
    <dbReference type="NCBI Taxonomy" id="686389"/>
    <lineage>
        <taxon>Bacteria</taxon>
        <taxon>Pseudomonadati</taxon>
        <taxon>Pseudomonadota</taxon>
        <taxon>Alphaproteobacteria</taxon>
        <taxon>Rhodobacterales</taxon>
        <taxon>Roseobacteraceae</taxon>
        <taxon>Ruegeria</taxon>
    </lineage>
</organism>
<dbReference type="EMBL" id="FXTE01000001">
    <property type="protein sequence ID" value="SMO37197.1"/>
    <property type="molecule type" value="Genomic_DNA"/>
</dbReference>
<dbReference type="OrthoDB" id="3638028at2"/>
<dbReference type="AlphaFoldDB" id="A0A521AQW2"/>
<dbReference type="SUPFAM" id="SSF56112">
    <property type="entry name" value="Protein kinase-like (PK-like)"/>
    <property type="match status" value="1"/>
</dbReference>
<keyword evidence="1" id="KW-0418">Kinase</keyword>
<accession>A0A521AQW2</accession>
<evidence type="ECO:0000313" key="1">
    <source>
        <dbReference type="EMBL" id="SMO37197.1"/>
    </source>
</evidence>
<keyword evidence="2" id="KW-1185">Reference proteome</keyword>
<dbReference type="InterPro" id="IPR006748">
    <property type="entry name" value="NH2Glyco/OHUrea_AB-resist_kin"/>
</dbReference>
<dbReference type="RefSeq" id="WP_142633269.1">
    <property type="nucleotide sequence ID" value="NZ_FXTE01000001.1"/>
</dbReference>
<dbReference type="Proteomes" id="UP000319555">
    <property type="component" value="Unassembled WGS sequence"/>
</dbReference>
<sequence length="277" mass="30364">MHIVPGDIMDCWGLCRATLIAEAQHALVWKVHARDYGSAALKLYHRADRGNEAASTRLLSLWQDRGAVAIYAEAGKAVLMEWLEGPTLGDIARDGNAESALQVFSEMAHRLHQKPTVAFDELRPLHEVFNPLFDCTFARDCPDALQRDVIRATELASNLLTSQPQVVPLHGDLHTDNVIQTPSGARVIDAKGYLGDPAFELANALRHPNGMPDLVRSRDQIERCLQLYSGALGVSRKRLAQWAAAKGALSIMWRGHGTVSAAPEATLLNLLLRAADQ</sequence>
<dbReference type="GO" id="GO:0016773">
    <property type="term" value="F:phosphotransferase activity, alcohol group as acceptor"/>
    <property type="evidence" value="ECO:0007669"/>
    <property type="project" value="InterPro"/>
</dbReference>
<proteinExistence type="predicted"/>
<dbReference type="InterPro" id="IPR011009">
    <property type="entry name" value="Kinase-like_dom_sf"/>
</dbReference>
<evidence type="ECO:0000313" key="2">
    <source>
        <dbReference type="Proteomes" id="UP000319555"/>
    </source>
</evidence>
<name>A0A521AQW2_9RHOB</name>
<dbReference type="Pfam" id="PF04655">
    <property type="entry name" value="APH_6_hur"/>
    <property type="match status" value="1"/>
</dbReference>
<dbReference type="GO" id="GO:0019748">
    <property type="term" value="P:secondary metabolic process"/>
    <property type="evidence" value="ECO:0007669"/>
    <property type="project" value="InterPro"/>
</dbReference>